<dbReference type="Gene3D" id="3.50.50.60">
    <property type="entry name" value="FAD/NAD(P)-binding domain"/>
    <property type="match status" value="1"/>
</dbReference>
<dbReference type="SUPFAM" id="SSF51905">
    <property type="entry name" value="FAD/NAD(P)-binding domain"/>
    <property type="match status" value="1"/>
</dbReference>
<dbReference type="InterPro" id="IPR036188">
    <property type="entry name" value="FAD/NAD-bd_sf"/>
</dbReference>
<evidence type="ECO:0000256" key="3">
    <source>
        <dbReference type="ARBA" id="ARBA00024018"/>
    </source>
</evidence>
<dbReference type="PANTHER" id="PTHR45934">
    <property type="entry name" value="FAD/NAD(P)-BINDING OXIDOREDUCTASE FAMILY PROTEIN"/>
    <property type="match status" value="1"/>
</dbReference>
<sequence>MEEADVVIVGAGIAGLAAALALKIVGVRALVLERGEGLRTTGAALGLSINAWVALDVLGVGHKLTAIYASCSKAILTNVENRSIQEVSFATSDKRAREFSAVHRKALLEALAEDLPSGTIRFSSKVKSIENQSQEGSEFAVIRMDNGASIKAKALIGCDGVHSVVARWLGLRPAVDAGRWAVRGLALFPEGHGQNPVMRQFVSAGQRAGFVPLNDKELYWFLTYVFSSKGEDIPHDPELIKREVIDHLAKDLPPEYLSMVEHSELSTVTWSELLYRRPWDVIFGTLSKGSVTVAGDAMHAMTPDLGQGGCSALEDAVVLGRHIGDLIIRNKRLVAGDQLAEAFRRYANERRWRVAGLITASYLSGWVQVNNSGWLMKFLRDMVFYKFLYKVVLSFREYDCGKLPTVLKSEKNQRKID</sequence>
<dbReference type="AlphaFoldDB" id="A0A6A1VBU8"/>
<comment type="caution">
    <text evidence="6">The sequence shown here is derived from an EMBL/GenBank/DDBJ whole genome shotgun (WGS) entry which is preliminary data.</text>
</comment>
<name>A0A6A1VBU8_9ROSI</name>
<proteinExistence type="inferred from homology"/>
<dbReference type="GO" id="GO:0071949">
    <property type="term" value="F:FAD binding"/>
    <property type="evidence" value="ECO:0007669"/>
    <property type="project" value="InterPro"/>
</dbReference>
<dbReference type="PRINTS" id="PR00420">
    <property type="entry name" value="RNGMNOXGNASE"/>
</dbReference>
<accession>A0A6A1VBU8</accession>
<gene>
    <name evidence="7" type="ORF">CJ030_MR3G005558</name>
    <name evidence="6" type="ORF">CJ030_MR6G024161</name>
</gene>
<keyword evidence="8" id="KW-1185">Reference proteome</keyword>
<dbReference type="InterPro" id="IPR002938">
    <property type="entry name" value="FAD-bd"/>
</dbReference>
<keyword evidence="4" id="KW-0472">Membrane</keyword>
<evidence type="ECO:0000256" key="4">
    <source>
        <dbReference type="SAM" id="Phobius"/>
    </source>
</evidence>
<organism evidence="6 8">
    <name type="scientific">Morella rubra</name>
    <name type="common">Chinese bayberry</name>
    <dbReference type="NCBI Taxonomy" id="262757"/>
    <lineage>
        <taxon>Eukaryota</taxon>
        <taxon>Viridiplantae</taxon>
        <taxon>Streptophyta</taxon>
        <taxon>Embryophyta</taxon>
        <taxon>Tracheophyta</taxon>
        <taxon>Spermatophyta</taxon>
        <taxon>Magnoliopsida</taxon>
        <taxon>eudicotyledons</taxon>
        <taxon>Gunneridae</taxon>
        <taxon>Pentapetalae</taxon>
        <taxon>rosids</taxon>
        <taxon>fabids</taxon>
        <taxon>Fagales</taxon>
        <taxon>Myricaceae</taxon>
        <taxon>Morella</taxon>
    </lineage>
</organism>
<evidence type="ECO:0000256" key="2">
    <source>
        <dbReference type="ARBA" id="ARBA00023033"/>
    </source>
</evidence>
<evidence type="ECO:0000259" key="5">
    <source>
        <dbReference type="Pfam" id="PF01494"/>
    </source>
</evidence>
<evidence type="ECO:0000313" key="8">
    <source>
        <dbReference type="Proteomes" id="UP000516437"/>
    </source>
</evidence>
<dbReference type="InterPro" id="IPR044560">
    <property type="entry name" value="MOase"/>
</dbReference>
<reference evidence="6 8" key="2">
    <citation type="journal article" date="2019" name="Plant Biotechnol. J.">
        <title>The red bayberry genome and genetic basis of sex determination.</title>
        <authorList>
            <person name="Jia H.M."/>
            <person name="Jia H.J."/>
            <person name="Cai Q.L."/>
            <person name="Wang Y."/>
            <person name="Zhao H.B."/>
            <person name="Yang W.F."/>
            <person name="Wang G.Y."/>
            <person name="Li Y.H."/>
            <person name="Zhan D.L."/>
            <person name="Shen Y.T."/>
            <person name="Niu Q.F."/>
            <person name="Chang L."/>
            <person name="Qiu J."/>
            <person name="Zhao L."/>
            <person name="Xie H.B."/>
            <person name="Fu W.Y."/>
            <person name="Jin J."/>
            <person name="Li X.W."/>
            <person name="Jiao Y."/>
            <person name="Zhou C.C."/>
            <person name="Tu T."/>
            <person name="Chai C.Y."/>
            <person name="Gao J.L."/>
            <person name="Fan L.J."/>
            <person name="van de Weg E."/>
            <person name="Wang J.Y."/>
            <person name="Gao Z.S."/>
        </authorList>
    </citation>
    <scope>NUCLEOTIDE SEQUENCE [LARGE SCALE GENOMIC DNA]</scope>
    <source>
        <tissue evidence="6">Leaves</tissue>
    </source>
</reference>
<keyword evidence="4" id="KW-0812">Transmembrane</keyword>
<dbReference type="OrthoDB" id="1878542at2759"/>
<dbReference type="EMBL" id="RXIC02000024">
    <property type="protein sequence ID" value="KAB1210332.1"/>
    <property type="molecule type" value="Genomic_DNA"/>
</dbReference>
<evidence type="ECO:0000256" key="1">
    <source>
        <dbReference type="ARBA" id="ARBA00023002"/>
    </source>
</evidence>
<evidence type="ECO:0000313" key="7">
    <source>
        <dbReference type="EMBL" id="KAB1220071.1"/>
    </source>
</evidence>
<feature type="transmembrane region" description="Helical" evidence="4">
    <location>
        <begin position="6"/>
        <end position="31"/>
    </location>
</feature>
<keyword evidence="4" id="KW-1133">Transmembrane helix</keyword>
<dbReference type="Proteomes" id="UP000516437">
    <property type="component" value="Chromosome 6"/>
</dbReference>
<reference evidence="6" key="3">
    <citation type="submission" date="2019-09" db="EMBL/GenBank/DDBJ databases">
        <authorList>
            <person name="Gao Z."/>
        </authorList>
    </citation>
    <scope>NUCLEOTIDE SEQUENCE</scope>
    <source>
        <tissue evidence="6">Leaves</tissue>
    </source>
</reference>
<protein>
    <submittedName>
        <fullName evidence="6">FAD-dependent urate hydroxylase</fullName>
    </submittedName>
</protein>
<feature type="domain" description="FAD-binding" evidence="5">
    <location>
        <begin position="3"/>
        <end position="326"/>
    </location>
</feature>
<keyword evidence="2" id="KW-0503">Monooxygenase</keyword>
<comment type="similarity">
    <text evidence="3">Belongs to the 3-hydroxybenzoate 6-hydroxylase family.</text>
</comment>
<evidence type="ECO:0000313" key="6">
    <source>
        <dbReference type="EMBL" id="KAB1210332.1"/>
    </source>
</evidence>
<dbReference type="Proteomes" id="UP000516437">
    <property type="component" value="Chromosome 3"/>
</dbReference>
<dbReference type="Pfam" id="PF01494">
    <property type="entry name" value="FAD_binding_3"/>
    <property type="match status" value="1"/>
</dbReference>
<reference evidence="6" key="1">
    <citation type="submission" date="2018-07" db="EMBL/GenBank/DDBJ databases">
        <authorList>
            <person name="Gao Z.-S."/>
            <person name="Jia H.-M."/>
            <person name="Jia H.-J."/>
            <person name="Cai Q.-L."/>
            <person name="Wang Y."/>
            <person name="Zhao H.-B."/>
        </authorList>
    </citation>
    <scope>NUCLEOTIDE SEQUENCE</scope>
    <source>
        <tissue evidence="6">Leaves</tissue>
    </source>
</reference>
<dbReference type="EMBL" id="RXIC02000021">
    <property type="protein sequence ID" value="KAB1220071.1"/>
    <property type="molecule type" value="Genomic_DNA"/>
</dbReference>
<dbReference type="PANTHER" id="PTHR45934:SF1">
    <property type="entry name" value="OS04G0423100 PROTEIN"/>
    <property type="match status" value="1"/>
</dbReference>
<keyword evidence="1" id="KW-0560">Oxidoreductase</keyword>
<dbReference type="GO" id="GO:0004497">
    <property type="term" value="F:monooxygenase activity"/>
    <property type="evidence" value="ECO:0007669"/>
    <property type="project" value="UniProtKB-KW"/>
</dbReference>